<proteinExistence type="predicted"/>
<dbReference type="GO" id="GO:0016887">
    <property type="term" value="F:ATP hydrolysis activity"/>
    <property type="evidence" value="ECO:0007669"/>
    <property type="project" value="InterPro"/>
</dbReference>
<name>A0AAW3S456_STEMA</name>
<dbReference type="GO" id="GO:0005524">
    <property type="term" value="F:ATP binding"/>
    <property type="evidence" value="ECO:0007669"/>
    <property type="project" value="UniProtKB-KW"/>
</dbReference>
<dbReference type="RefSeq" id="WP_024957695.1">
    <property type="nucleotide sequence ID" value="NZ_CP008838.1"/>
</dbReference>
<protein>
    <submittedName>
        <fullName evidence="2">ATP-binding cassette domain-containing protein</fullName>
    </submittedName>
</protein>
<gene>
    <name evidence="2" type="ORF">D7Y33_11310</name>
    <name evidence="3" type="ORF">GPNADHDJ_04060</name>
</gene>
<evidence type="ECO:0000313" key="2">
    <source>
        <dbReference type="EMBL" id="MBA0311586.1"/>
    </source>
</evidence>
<dbReference type="SMART" id="SM00382">
    <property type="entry name" value="AAA"/>
    <property type="match status" value="1"/>
</dbReference>
<dbReference type="SUPFAM" id="SSF52540">
    <property type="entry name" value="P-loop containing nucleoside triphosphate hydrolases"/>
    <property type="match status" value="1"/>
</dbReference>
<dbReference type="Proteomes" id="UP000515598">
    <property type="component" value="Chromosome"/>
</dbReference>
<dbReference type="Gene3D" id="3.40.50.300">
    <property type="entry name" value="P-loop containing nucleotide triphosphate hydrolases"/>
    <property type="match status" value="1"/>
</dbReference>
<accession>A0AAW3S456</accession>
<dbReference type="InterPro" id="IPR027417">
    <property type="entry name" value="P-loop_NTPase"/>
</dbReference>
<dbReference type="InterPro" id="IPR003959">
    <property type="entry name" value="ATPase_AAA_core"/>
</dbReference>
<evidence type="ECO:0000313" key="5">
    <source>
        <dbReference type="Proteomes" id="UP000822271"/>
    </source>
</evidence>
<reference evidence="3 4" key="3">
    <citation type="submission" date="2020-08" db="EMBL/GenBank/DDBJ databases">
        <title>Phenotypic and transcriptomic analysis of seven clinical Stenotrophomonas maltophilia isolates identify a small set of shared and commonly regulated genes involved in biofilm lifestyle.</title>
        <authorList>
            <person name="Alio I."/>
            <person name="Gudzuhn M."/>
            <person name="Streit W."/>
        </authorList>
    </citation>
    <scope>NUCLEOTIDE SEQUENCE [LARGE SCALE GENOMIC DNA]</scope>
    <source>
        <strain evidence="3 4">UHH_SKK55</strain>
    </source>
</reference>
<organism evidence="2 5">
    <name type="scientific">Stenotrophomonas maltophilia</name>
    <name type="common">Pseudomonas maltophilia</name>
    <name type="synonym">Xanthomonas maltophilia</name>
    <dbReference type="NCBI Taxonomy" id="40324"/>
    <lineage>
        <taxon>Bacteria</taxon>
        <taxon>Pseudomonadati</taxon>
        <taxon>Pseudomonadota</taxon>
        <taxon>Gammaproteobacteria</taxon>
        <taxon>Lysobacterales</taxon>
        <taxon>Lysobacteraceae</taxon>
        <taxon>Stenotrophomonas</taxon>
        <taxon>Stenotrophomonas maltophilia group</taxon>
    </lineage>
</organism>
<keyword evidence="2" id="KW-0547">Nucleotide-binding</keyword>
<dbReference type="Pfam" id="PF13304">
    <property type="entry name" value="AAA_21"/>
    <property type="match status" value="1"/>
</dbReference>
<dbReference type="GeneID" id="93832438"/>
<evidence type="ECO:0000313" key="4">
    <source>
        <dbReference type="Proteomes" id="UP000515598"/>
    </source>
</evidence>
<dbReference type="CDD" id="cd00267">
    <property type="entry name" value="ABC_ATPase"/>
    <property type="match status" value="1"/>
</dbReference>
<dbReference type="EMBL" id="CP060025">
    <property type="protein sequence ID" value="QNG79806.1"/>
    <property type="molecule type" value="Genomic_DNA"/>
</dbReference>
<dbReference type="Proteomes" id="UP000822271">
    <property type="component" value="Unassembled WGS sequence"/>
</dbReference>
<dbReference type="InterPro" id="IPR051396">
    <property type="entry name" value="Bact_Antivir_Def_Nuclease"/>
</dbReference>
<reference evidence="2" key="2">
    <citation type="journal article" date="2020" name="Front. Microbiol.">
        <title>Genetic Variants of the DSF Quorum Sensing System in Stenotrophomonas maltophilia Influence Virulence and Resistance Phenotypes Among Genotypically Diverse Clinical Isolates.</title>
        <authorList>
            <person name="Yero D."/>
            <person name="Huedo P."/>
            <person name="Conchillo-Sole O."/>
            <person name="Martinez-Servat S."/>
            <person name="Mamat U."/>
            <person name="Coves X."/>
            <person name="Llanas F."/>
            <person name="Roca I."/>
            <person name="Vila J."/>
            <person name="Schaible U.E."/>
            <person name="Daura X."/>
            <person name="Gibert I."/>
        </authorList>
    </citation>
    <scope>NUCLEOTIDE SEQUENCE</scope>
    <source>
        <strain evidence="2">OG156</strain>
    </source>
</reference>
<evidence type="ECO:0000313" key="3">
    <source>
        <dbReference type="EMBL" id="QNG79806.1"/>
    </source>
</evidence>
<dbReference type="InterPro" id="IPR038729">
    <property type="entry name" value="Rad50/SbcC_AAA"/>
</dbReference>
<dbReference type="EMBL" id="RAUE01000017">
    <property type="protein sequence ID" value="MBA0311586.1"/>
    <property type="molecule type" value="Genomic_DNA"/>
</dbReference>
<dbReference type="PANTHER" id="PTHR43581:SF4">
    <property type="entry name" value="ATP_GTP PHOSPHATASE"/>
    <property type="match status" value="1"/>
</dbReference>
<dbReference type="GO" id="GO:0006302">
    <property type="term" value="P:double-strand break repair"/>
    <property type="evidence" value="ECO:0007669"/>
    <property type="project" value="InterPro"/>
</dbReference>
<dbReference type="AlphaFoldDB" id="A0AAW3S456"/>
<dbReference type="PANTHER" id="PTHR43581">
    <property type="entry name" value="ATP/GTP PHOSPHATASE"/>
    <property type="match status" value="1"/>
</dbReference>
<evidence type="ECO:0000259" key="1">
    <source>
        <dbReference type="SMART" id="SM00382"/>
    </source>
</evidence>
<feature type="domain" description="AAA+ ATPase" evidence="1">
    <location>
        <begin position="29"/>
        <end position="281"/>
    </location>
</feature>
<keyword evidence="2" id="KW-0067">ATP-binding</keyword>
<reference evidence="2" key="1">
    <citation type="submission" date="2018-09" db="EMBL/GenBank/DDBJ databases">
        <authorList>
            <person name="Groschel M."/>
            <person name="Kohl T."/>
            <person name="Conchillo-Sole O."/>
            <person name="Mamat U."/>
            <person name="Yero D."/>
            <person name="Niemann S."/>
            <person name="Daura X."/>
            <person name="Gibert I."/>
        </authorList>
    </citation>
    <scope>NUCLEOTIDE SEQUENCE</scope>
    <source>
        <strain evidence="2">OG156</strain>
    </source>
</reference>
<sequence>MAISQQVIHGLNITKLKGILALDEIRFDEKPLTAILGPNGCGKSTVLHALACCYRPPEGSDGKSWQFREFFTPTSDSTWAGSSLIMHHSFRDGLTEHKDISTEYRKKADRWSPRYSRRPERDVYFIGIKSCVPRIEEETYNSAINYQTEVHADATLIKAKMGVVFNRAYTELNVHKAHAGRKYNGLALDGNRYSALAMGAGEQRVLEILSVVFKAPKYSLILIDEVDLLLHTAALTRLMQLLHDRAKEKSLQIIFTTHREAILDLTKIASIKHLHTVKNQNKTYCFSNTKPEALHRLTGERDRPLEVFVEDEMTLTIVEHELFSLGMKRYANITSYGAATNCFTLAAGLMLSGAHSVESQLFLLDGDVYASEHQRRERVNAVLTGTETSASERRERCLEGIRKLIPANDAAAAPETQLHWMIRSLPPQDDIEGTEIIELAQGIEAVDDTHSFIELIISTLNINRAAGLSRIVDVASRSPHWQLYVSELREWLELRQASVIESDTKPLPAVIPSPSAE</sequence>
<dbReference type="Pfam" id="PF13476">
    <property type="entry name" value="AAA_23"/>
    <property type="match status" value="1"/>
</dbReference>
<dbReference type="InterPro" id="IPR003593">
    <property type="entry name" value="AAA+_ATPase"/>
</dbReference>